<feature type="region of interest" description="Disordered" evidence="1">
    <location>
        <begin position="738"/>
        <end position="767"/>
    </location>
</feature>
<evidence type="ECO:0000313" key="3">
    <source>
        <dbReference type="Proteomes" id="UP001521184"/>
    </source>
</evidence>
<reference evidence="2 3" key="1">
    <citation type="journal article" date="2023" name="Plant Dis.">
        <title>First Report of Diplodia intermedia Causing Canker and Dieback Diseases on Apple Trees in Canada.</title>
        <authorList>
            <person name="Ellouze W."/>
            <person name="Ilyukhin E."/>
            <person name="Sulman M."/>
            <person name="Ali S."/>
        </authorList>
    </citation>
    <scope>NUCLEOTIDE SEQUENCE [LARGE SCALE GENOMIC DNA]</scope>
    <source>
        <strain evidence="2 3">M45-28</strain>
    </source>
</reference>
<dbReference type="EMBL" id="JAKEKT020000007">
    <property type="protein sequence ID" value="KAL1649272.1"/>
    <property type="molecule type" value="Genomic_DNA"/>
</dbReference>
<organism evidence="2 3">
    <name type="scientific">Diplodia intermedia</name>
    <dbReference type="NCBI Taxonomy" id="856260"/>
    <lineage>
        <taxon>Eukaryota</taxon>
        <taxon>Fungi</taxon>
        <taxon>Dikarya</taxon>
        <taxon>Ascomycota</taxon>
        <taxon>Pezizomycotina</taxon>
        <taxon>Dothideomycetes</taxon>
        <taxon>Dothideomycetes incertae sedis</taxon>
        <taxon>Botryosphaeriales</taxon>
        <taxon>Botryosphaeriaceae</taxon>
        <taxon>Diplodia</taxon>
    </lineage>
</organism>
<dbReference type="Proteomes" id="UP001521184">
    <property type="component" value="Unassembled WGS sequence"/>
</dbReference>
<comment type="caution">
    <text evidence="2">The sequence shown here is derived from an EMBL/GenBank/DDBJ whole genome shotgun (WGS) entry which is preliminary data.</text>
</comment>
<feature type="compositionally biased region" description="Basic residues" evidence="1">
    <location>
        <begin position="800"/>
        <end position="810"/>
    </location>
</feature>
<keyword evidence="3" id="KW-1185">Reference proteome</keyword>
<feature type="compositionally biased region" description="Low complexity" evidence="1">
    <location>
        <begin position="813"/>
        <end position="824"/>
    </location>
</feature>
<feature type="region of interest" description="Disordered" evidence="1">
    <location>
        <begin position="800"/>
        <end position="831"/>
    </location>
</feature>
<sequence length="1132" mass="128253">MLLVTPSFASALQTSSTSTGVAPEAVTQAASRLIQDLLERESDVSEIRIIAAVVDRLPSPEGGSQASKGREGLAYAMWFNDNVASHSWQSVTSDLRGDNAACLTLDIFDRFKLTDPEGNPRRSYGDSVYRLHLPLANTIFQTGQPSMMYNMLYHLSEIVEPRSGPGAILQNPRTLHLYTANMVKSQRVTWPVAGRYLTHRKKYHPRWEKTLHQLHVPLLPLTGPRLVEAGMGNIVRQITGPDGKTAPASQELEKAVSSFFEATGQDPHAMPVWALVCKERTVKYFSEAVLSALGKWRPARFSKMYDYPGMFAHHVGEAWNFDHRIFQPVIWRALAVGGASLHRVLSGGGGWGKKAGLISLDPATSAQDVQSAQPMPTGEMSPAIGESLEEAAKPGSYITFFTSPASSLDVPKYEPDTSVFGTLPSSIDDIPDATTEGPPGIDFWPGYFGALSEKGMSLKFIRRNEDFAEHYSRTMVDVPSLHTRANPAFGMCPVRYFSSTPMSQFPKSKVYLEFNRHGGGRPITPISARLREIDLSELKVLEDTAADFRMTLDKYPHFWKFSRWLAEYSKEQLDARPIPPRRRKTNGDKALVVCRTIWQNRIDACKMHMERLLEGHMRMLQLQVVALAQYTDKIITSELKQLPCIGHKIADPSTIQVLSGGSTLTSTLHTIKAEERAVAPLPLRAPELVQMLHERVHRSQIKCKKLEDRIYPSVLRYRKRLHKLKMARKRNHSMGEMAEAQGELASTRSIPQPSNTNGAKHTVAPNSDDRLEAIRAWSLTGMVGQRHSYYTTRLPLTKQHHRRLSYSHRHAAPDSPSSSSLSPPKEAKVDDPFESLSSAFSSFLEDTYLGHRPDSPAEEANVGYTADDVQLLFHQNQFRDTRQYFGRKRRVGLQRLQEMAESVATLRRQELKYLDDAVELSDLVCIELMLQCAHVNPAAWKLQLERSAGHAGPYTLQLTDMWSAMWYVDKIDDVAVQNQIKRLRWRVLRWSRKAKIGDEEANKRLQKVMEMLQEKDRGTWAFRMMKARLEEMVAERLRSETRGWQRRRYQQALKKLLIGEIAYLREAITASERNLEIMGKMLFFIQQGAKEESDRQKVAMENVRRTLPKRTLERVNEAWTLANELEELLSSR</sequence>
<evidence type="ECO:0000313" key="2">
    <source>
        <dbReference type="EMBL" id="KAL1649272.1"/>
    </source>
</evidence>
<proteinExistence type="predicted"/>
<protein>
    <submittedName>
        <fullName evidence="2">Uncharacterized protein</fullName>
    </submittedName>
</protein>
<accession>A0ABR3U148</accession>
<gene>
    <name evidence="2" type="ORF">SLS58_001847</name>
</gene>
<name>A0ABR3U148_9PEZI</name>
<feature type="compositionally biased region" description="Polar residues" evidence="1">
    <location>
        <begin position="744"/>
        <end position="759"/>
    </location>
</feature>
<evidence type="ECO:0000256" key="1">
    <source>
        <dbReference type="SAM" id="MobiDB-lite"/>
    </source>
</evidence>